<evidence type="ECO:0000259" key="7">
    <source>
        <dbReference type="PROSITE" id="PS50850"/>
    </source>
</evidence>
<feature type="transmembrane region" description="Helical" evidence="6">
    <location>
        <begin position="12"/>
        <end position="37"/>
    </location>
</feature>
<dbReference type="InterPro" id="IPR050189">
    <property type="entry name" value="MFS_Efflux_Transporters"/>
</dbReference>
<evidence type="ECO:0000256" key="3">
    <source>
        <dbReference type="ARBA" id="ARBA00022692"/>
    </source>
</evidence>
<feature type="transmembrane region" description="Helical" evidence="6">
    <location>
        <begin position="135"/>
        <end position="157"/>
    </location>
</feature>
<dbReference type="PANTHER" id="PTHR43124">
    <property type="entry name" value="PURINE EFFLUX PUMP PBUE"/>
    <property type="match status" value="1"/>
</dbReference>
<evidence type="ECO:0000256" key="2">
    <source>
        <dbReference type="ARBA" id="ARBA00022475"/>
    </source>
</evidence>
<feature type="transmembrane region" description="Helical" evidence="6">
    <location>
        <begin position="57"/>
        <end position="74"/>
    </location>
</feature>
<feature type="transmembrane region" description="Helical" evidence="6">
    <location>
        <begin position="245"/>
        <end position="265"/>
    </location>
</feature>
<dbReference type="OrthoDB" id="9812189at2"/>
<dbReference type="InterPro" id="IPR011701">
    <property type="entry name" value="MFS"/>
</dbReference>
<dbReference type="GO" id="GO:0005886">
    <property type="term" value="C:plasma membrane"/>
    <property type="evidence" value="ECO:0007669"/>
    <property type="project" value="UniProtKB-SubCell"/>
</dbReference>
<dbReference type="CDD" id="cd17324">
    <property type="entry name" value="MFS_NepI_like"/>
    <property type="match status" value="1"/>
</dbReference>
<dbReference type="KEGG" id="aaqu:D3M96_02680"/>
<keyword evidence="3 6" id="KW-0812">Transmembrane</keyword>
<organism evidence="8 9">
    <name type="scientific">Alcaligenes aquatilis</name>
    <dbReference type="NCBI Taxonomy" id="323284"/>
    <lineage>
        <taxon>Bacteria</taxon>
        <taxon>Pseudomonadati</taxon>
        <taxon>Pseudomonadota</taxon>
        <taxon>Betaproteobacteria</taxon>
        <taxon>Burkholderiales</taxon>
        <taxon>Alcaligenaceae</taxon>
        <taxon>Alcaligenes</taxon>
    </lineage>
</organism>
<evidence type="ECO:0000313" key="8">
    <source>
        <dbReference type="EMBL" id="AYN19536.1"/>
    </source>
</evidence>
<feature type="domain" description="Major facilitator superfamily (MFS) profile" evidence="7">
    <location>
        <begin position="8"/>
        <end position="391"/>
    </location>
</feature>
<feature type="transmembrane region" description="Helical" evidence="6">
    <location>
        <begin position="169"/>
        <end position="190"/>
    </location>
</feature>
<feature type="transmembrane region" description="Helical" evidence="6">
    <location>
        <begin position="366"/>
        <end position="386"/>
    </location>
</feature>
<dbReference type="PROSITE" id="PS50850">
    <property type="entry name" value="MFS"/>
    <property type="match status" value="1"/>
</dbReference>
<comment type="subcellular location">
    <subcellularLocation>
        <location evidence="1">Cell membrane</location>
        <topology evidence="1">Multi-pass membrane protein</topology>
    </subcellularLocation>
</comment>
<accession>A0A3G2HQY4</accession>
<dbReference type="Pfam" id="PF07690">
    <property type="entry name" value="MFS_1"/>
    <property type="match status" value="1"/>
</dbReference>
<dbReference type="AlphaFoldDB" id="A0A3G2HQY4"/>
<dbReference type="SUPFAM" id="SSF103473">
    <property type="entry name" value="MFS general substrate transporter"/>
    <property type="match status" value="1"/>
</dbReference>
<dbReference type="GO" id="GO:0022857">
    <property type="term" value="F:transmembrane transporter activity"/>
    <property type="evidence" value="ECO:0007669"/>
    <property type="project" value="InterPro"/>
</dbReference>
<dbReference type="InterPro" id="IPR020846">
    <property type="entry name" value="MFS_dom"/>
</dbReference>
<name>A0A3G2HQY4_9BURK</name>
<reference evidence="8 9" key="1">
    <citation type="submission" date="2018-09" db="EMBL/GenBank/DDBJ databases">
        <title>Complete genome sequence of the hydrocarbonoclastic bacterium Alcaligenes aquatilis QD168, isolated from a crude-oil polluted marine sediment of Central Chile.</title>
        <authorList>
            <person name="Duran R.E."/>
            <person name="Barra B."/>
            <person name="Salva-Serra F."/>
            <person name="Mendez V."/>
            <person name="Moore E.R.B."/>
            <person name="Seeger M."/>
        </authorList>
    </citation>
    <scope>NUCLEOTIDE SEQUENCE [LARGE SCALE GENOMIC DNA]</scope>
    <source>
        <strain evidence="8 9">QD168</strain>
    </source>
</reference>
<evidence type="ECO:0000256" key="1">
    <source>
        <dbReference type="ARBA" id="ARBA00004651"/>
    </source>
</evidence>
<dbReference type="InterPro" id="IPR036259">
    <property type="entry name" value="MFS_trans_sf"/>
</dbReference>
<evidence type="ECO:0000256" key="5">
    <source>
        <dbReference type="ARBA" id="ARBA00023136"/>
    </source>
</evidence>
<dbReference type="EMBL" id="CP032153">
    <property type="protein sequence ID" value="AYN19536.1"/>
    <property type="molecule type" value="Genomic_DNA"/>
</dbReference>
<protein>
    <submittedName>
        <fullName evidence="8">MFS transporter</fullName>
    </submittedName>
</protein>
<feature type="transmembrane region" description="Helical" evidence="6">
    <location>
        <begin position="211"/>
        <end position="233"/>
    </location>
</feature>
<evidence type="ECO:0000256" key="4">
    <source>
        <dbReference type="ARBA" id="ARBA00022989"/>
    </source>
</evidence>
<evidence type="ECO:0000313" key="9">
    <source>
        <dbReference type="Proteomes" id="UP000268070"/>
    </source>
</evidence>
<keyword evidence="5 6" id="KW-0472">Membrane</keyword>
<feature type="transmembrane region" description="Helical" evidence="6">
    <location>
        <begin position="277"/>
        <end position="295"/>
    </location>
</feature>
<feature type="transmembrane region" description="Helical" evidence="6">
    <location>
        <begin position="81"/>
        <end position="99"/>
    </location>
</feature>
<keyword evidence="4 6" id="KW-1133">Transmembrane helix</keyword>
<dbReference type="RefSeq" id="WP_121737938.1">
    <property type="nucleotide sequence ID" value="NZ_CP032153.1"/>
</dbReference>
<feature type="transmembrane region" description="Helical" evidence="6">
    <location>
        <begin position="339"/>
        <end position="360"/>
    </location>
</feature>
<evidence type="ECO:0000256" key="6">
    <source>
        <dbReference type="SAM" id="Phobius"/>
    </source>
</evidence>
<gene>
    <name evidence="8" type="ORF">D3M96_02680</name>
</gene>
<dbReference type="Proteomes" id="UP000268070">
    <property type="component" value="Chromosome"/>
</dbReference>
<proteinExistence type="predicted"/>
<sequence length="391" mass="40472">MHASNETVPWRIWVAVIALGVSTFTIVTTELAPIGILSQLADSFQKSEATTGLVVSVYAWLAAAVALVSVFLFGRFPRKGLLVALMTILAVSNVVAAFAPDFSSLMGARMAGAIAHGAFWAIIGTVGAQLVPARYVGVATSIIFGGVSVASVIGVPITNALAREYVWDTAFLAIAALAVVSMIAIGIFLPKLPAPVPLQSGALREVLKEKLFIRIYGATACAITAHFAAFTYIEPLLSTSIEVTGQTLSILLFTFGAAGILGNIITGKLIDRYLKALISIALLAMSIGVLGLALSNKEASVYLIGALLIVWGAGVAIVFVGFQTWILKQAGPMALPASAIYVAIFNAAIGAGAFIGSSILGITTLSGLMICVAIALALSLVPVLTLKQPTN</sequence>
<keyword evidence="2" id="KW-1003">Cell membrane</keyword>
<dbReference type="Gene3D" id="1.20.1250.20">
    <property type="entry name" value="MFS general substrate transporter like domains"/>
    <property type="match status" value="1"/>
</dbReference>
<feature type="transmembrane region" description="Helical" evidence="6">
    <location>
        <begin position="301"/>
        <end position="327"/>
    </location>
</feature>
<feature type="transmembrane region" description="Helical" evidence="6">
    <location>
        <begin position="105"/>
        <end position="123"/>
    </location>
</feature>
<dbReference type="PANTHER" id="PTHR43124:SF3">
    <property type="entry name" value="CHLORAMPHENICOL EFFLUX PUMP RV0191"/>
    <property type="match status" value="1"/>
</dbReference>